<dbReference type="AlphaFoldDB" id="A0AAE0NQT4"/>
<accession>A0AAE0NQT4</accession>
<evidence type="ECO:0000313" key="2">
    <source>
        <dbReference type="Proteomes" id="UP001285441"/>
    </source>
</evidence>
<proteinExistence type="predicted"/>
<organism evidence="1 2">
    <name type="scientific">Podospora didyma</name>
    <dbReference type="NCBI Taxonomy" id="330526"/>
    <lineage>
        <taxon>Eukaryota</taxon>
        <taxon>Fungi</taxon>
        <taxon>Dikarya</taxon>
        <taxon>Ascomycota</taxon>
        <taxon>Pezizomycotina</taxon>
        <taxon>Sordariomycetes</taxon>
        <taxon>Sordariomycetidae</taxon>
        <taxon>Sordariales</taxon>
        <taxon>Podosporaceae</taxon>
        <taxon>Podospora</taxon>
    </lineage>
</organism>
<reference evidence="1" key="2">
    <citation type="submission" date="2023-06" db="EMBL/GenBank/DDBJ databases">
        <authorList>
            <consortium name="Lawrence Berkeley National Laboratory"/>
            <person name="Haridas S."/>
            <person name="Hensen N."/>
            <person name="Bonometti L."/>
            <person name="Westerberg I."/>
            <person name="Brannstrom I.O."/>
            <person name="Guillou S."/>
            <person name="Cros-Aarteil S."/>
            <person name="Calhoun S."/>
            <person name="Kuo A."/>
            <person name="Mondo S."/>
            <person name="Pangilinan J."/>
            <person name="Riley R."/>
            <person name="LaButti K."/>
            <person name="Andreopoulos B."/>
            <person name="Lipzen A."/>
            <person name="Chen C."/>
            <person name="Yanf M."/>
            <person name="Daum C."/>
            <person name="Ng V."/>
            <person name="Clum A."/>
            <person name="Steindorff A."/>
            <person name="Ohm R."/>
            <person name="Martin F."/>
            <person name="Silar P."/>
            <person name="Natvig D."/>
            <person name="Lalanne C."/>
            <person name="Gautier V."/>
            <person name="Ament-velasquez S.L."/>
            <person name="Kruys A."/>
            <person name="Hutchinson M.I."/>
            <person name="Powell A.J."/>
            <person name="Barry K."/>
            <person name="Miller A.N."/>
            <person name="Grigoriev I.V."/>
            <person name="Debuchy R."/>
            <person name="Gladieux P."/>
            <person name="Thoren M.H."/>
            <person name="Johannesson H."/>
        </authorList>
    </citation>
    <scope>NUCLEOTIDE SEQUENCE</scope>
    <source>
        <strain evidence="1">CBS 232.78</strain>
    </source>
</reference>
<reference evidence="1" key="1">
    <citation type="journal article" date="2023" name="Mol. Phylogenet. Evol.">
        <title>Genome-scale phylogeny and comparative genomics of the fungal order Sordariales.</title>
        <authorList>
            <person name="Hensen N."/>
            <person name="Bonometti L."/>
            <person name="Westerberg I."/>
            <person name="Brannstrom I.O."/>
            <person name="Guillou S."/>
            <person name="Cros-Aarteil S."/>
            <person name="Calhoun S."/>
            <person name="Haridas S."/>
            <person name="Kuo A."/>
            <person name="Mondo S."/>
            <person name="Pangilinan J."/>
            <person name="Riley R."/>
            <person name="LaButti K."/>
            <person name="Andreopoulos B."/>
            <person name="Lipzen A."/>
            <person name="Chen C."/>
            <person name="Yan M."/>
            <person name="Daum C."/>
            <person name="Ng V."/>
            <person name="Clum A."/>
            <person name="Steindorff A."/>
            <person name="Ohm R.A."/>
            <person name="Martin F."/>
            <person name="Silar P."/>
            <person name="Natvig D.O."/>
            <person name="Lalanne C."/>
            <person name="Gautier V."/>
            <person name="Ament-Velasquez S.L."/>
            <person name="Kruys A."/>
            <person name="Hutchinson M.I."/>
            <person name="Powell A.J."/>
            <person name="Barry K."/>
            <person name="Miller A.N."/>
            <person name="Grigoriev I.V."/>
            <person name="Debuchy R."/>
            <person name="Gladieux P."/>
            <person name="Hiltunen Thoren M."/>
            <person name="Johannesson H."/>
        </authorList>
    </citation>
    <scope>NUCLEOTIDE SEQUENCE</scope>
    <source>
        <strain evidence="1">CBS 232.78</strain>
    </source>
</reference>
<dbReference type="EMBL" id="JAULSW010000004">
    <property type="protein sequence ID" value="KAK3385996.1"/>
    <property type="molecule type" value="Genomic_DNA"/>
</dbReference>
<evidence type="ECO:0000313" key="1">
    <source>
        <dbReference type="EMBL" id="KAK3385996.1"/>
    </source>
</evidence>
<protein>
    <submittedName>
        <fullName evidence="1">Uncharacterized protein</fullName>
    </submittedName>
</protein>
<dbReference type="Proteomes" id="UP001285441">
    <property type="component" value="Unassembled WGS sequence"/>
</dbReference>
<name>A0AAE0NQT4_9PEZI</name>
<gene>
    <name evidence="1" type="ORF">B0H63DRAFT_523321</name>
</gene>
<sequence>MATPENRLALALSFMATTHHMALMGTYTDVSPENLDAAPEPKALWDIRNMDKIMAKMSEIGAREQQLITSVLGDAASRSASVLSALETSTPLSFDMKSILILRGIVPVLALVVKP</sequence>
<keyword evidence="2" id="KW-1185">Reference proteome</keyword>
<comment type="caution">
    <text evidence="1">The sequence shown here is derived from an EMBL/GenBank/DDBJ whole genome shotgun (WGS) entry which is preliminary data.</text>
</comment>